<dbReference type="OrthoDB" id="9805360at2"/>
<accession>A0A4P7CUZ8</accession>
<dbReference type="Pfam" id="PF01883">
    <property type="entry name" value="FeS_assembly_P"/>
    <property type="match status" value="1"/>
</dbReference>
<dbReference type="RefSeq" id="WP_134751552.1">
    <property type="nucleotide sequence ID" value="NZ_CP038149.1"/>
</dbReference>
<dbReference type="SUPFAM" id="SSF117916">
    <property type="entry name" value="Fe-S cluster assembly (FSCA) domain-like"/>
    <property type="match status" value="1"/>
</dbReference>
<sequence>MNTDDLHERDDAQGSGGDLLARVIDALRTVYDPEIPVNIYDLGLVYELDVDDESGDVTIRMTLTAPGCPVAQSFPATVEDCVLDVAGVSAAKVELVWDPPWTRARMSEAARLELGMF</sequence>
<dbReference type="KEGG" id="ppai:E1956_18015"/>
<evidence type="ECO:0000313" key="3">
    <source>
        <dbReference type="Proteomes" id="UP000295727"/>
    </source>
</evidence>
<dbReference type="Proteomes" id="UP000295727">
    <property type="component" value="Chromosome 2"/>
</dbReference>
<proteinExistence type="predicted"/>
<reference evidence="2 3" key="1">
    <citation type="submission" date="2019-03" db="EMBL/GenBank/DDBJ databases">
        <title>Paraburkholderia sp. 7MH5, isolated from subtropical forest soil.</title>
        <authorList>
            <person name="Gao Z.-H."/>
            <person name="Qiu L.-H."/>
        </authorList>
    </citation>
    <scope>NUCLEOTIDE SEQUENCE [LARGE SCALE GENOMIC DNA]</scope>
    <source>
        <strain evidence="2 3">7MH5</strain>
    </source>
</reference>
<dbReference type="InterPro" id="IPR052339">
    <property type="entry name" value="Fe-S_Maturation_MIP18"/>
</dbReference>
<dbReference type="AlphaFoldDB" id="A0A4P7CUZ8"/>
<dbReference type="InterPro" id="IPR014291">
    <property type="entry name" value="SUF_FeS_clus_asmbl-assoc"/>
</dbReference>
<dbReference type="InterPro" id="IPR034904">
    <property type="entry name" value="FSCA_dom_sf"/>
</dbReference>
<dbReference type="EMBL" id="CP038149">
    <property type="protein sequence ID" value="QBQ99117.1"/>
    <property type="molecule type" value="Genomic_DNA"/>
</dbReference>
<name>A0A4P7CUZ8_9BURK</name>
<gene>
    <name evidence="2" type="ORF">E1956_18015</name>
</gene>
<dbReference type="NCBIfam" id="TIGR02945">
    <property type="entry name" value="SUF_assoc"/>
    <property type="match status" value="1"/>
</dbReference>
<organism evidence="2 3">
    <name type="scientific">Paraburkholderia pallida</name>
    <dbReference type="NCBI Taxonomy" id="2547399"/>
    <lineage>
        <taxon>Bacteria</taxon>
        <taxon>Pseudomonadati</taxon>
        <taxon>Pseudomonadota</taxon>
        <taxon>Betaproteobacteria</taxon>
        <taxon>Burkholderiales</taxon>
        <taxon>Burkholderiaceae</taxon>
        <taxon>Paraburkholderia</taxon>
    </lineage>
</organism>
<protein>
    <submittedName>
        <fullName evidence="2">SUF system Fe-S cluster assembly protein</fullName>
    </submittedName>
</protein>
<dbReference type="PANTHER" id="PTHR42831">
    <property type="entry name" value="FE-S PROTEIN MATURATION AUXILIARY FACTOR YITW"/>
    <property type="match status" value="1"/>
</dbReference>
<evidence type="ECO:0000259" key="1">
    <source>
        <dbReference type="Pfam" id="PF01883"/>
    </source>
</evidence>
<dbReference type="InterPro" id="IPR002744">
    <property type="entry name" value="MIP18-like"/>
</dbReference>
<dbReference type="PANTHER" id="PTHR42831:SF1">
    <property type="entry name" value="FE-S PROTEIN MATURATION AUXILIARY FACTOR YITW"/>
    <property type="match status" value="1"/>
</dbReference>
<dbReference type="Gene3D" id="3.30.300.130">
    <property type="entry name" value="Fe-S cluster assembly (FSCA)"/>
    <property type="match status" value="1"/>
</dbReference>
<keyword evidence="3" id="KW-1185">Reference proteome</keyword>
<evidence type="ECO:0000313" key="2">
    <source>
        <dbReference type="EMBL" id="QBQ99117.1"/>
    </source>
</evidence>
<feature type="domain" description="MIP18 family-like" evidence="1">
    <location>
        <begin position="21"/>
        <end position="93"/>
    </location>
</feature>